<evidence type="ECO:0000256" key="1">
    <source>
        <dbReference type="SAM" id="MobiDB-lite"/>
    </source>
</evidence>
<keyword evidence="3" id="KW-1185">Reference proteome</keyword>
<dbReference type="AlphaFoldDB" id="A0A401IG98"/>
<dbReference type="Proteomes" id="UP000287247">
    <property type="component" value="Unassembled WGS sequence"/>
</dbReference>
<evidence type="ECO:0000313" key="3">
    <source>
        <dbReference type="Proteomes" id="UP000287247"/>
    </source>
</evidence>
<feature type="region of interest" description="Disordered" evidence="1">
    <location>
        <begin position="62"/>
        <end position="105"/>
    </location>
</feature>
<organism evidence="2 3">
    <name type="scientific">Aphanothece sacrum FPU1</name>
    <dbReference type="NCBI Taxonomy" id="1920663"/>
    <lineage>
        <taxon>Bacteria</taxon>
        <taxon>Bacillati</taxon>
        <taxon>Cyanobacteriota</taxon>
        <taxon>Cyanophyceae</taxon>
        <taxon>Oscillatoriophycideae</taxon>
        <taxon>Chroococcales</taxon>
        <taxon>Aphanothecaceae</taxon>
        <taxon>Aphanothece</taxon>
    </lineage>
</organism>
<evidence type="ECO:0000313" key="2">
    <source>
        <dbReference type="EMBL" id="GBF80312.1"/>
    </source>
</evidence>
<comment type="caution">
    <text evidence="2">The sequence shown here is derived from an EMBL/GenBank/DDBJ whole genome shotgun (WGS) entry which is preliminary data.</text>
</comment>
<evidence type="ECO:0008006" key="4">
    <source>
        <dbReference type="Google" id="ProtNLM"/>
    </source>
</evidence>
<proteinExistence type="predicted"/>
<dbReference type="EMBL" id="BDQK01000007">
    <property type="protein sequence ID" value="GBF80312.1"/>
    <property type="molecule type" value="Genomic_DNA"/>
</dbReference>
<sequence>MIPIPSSSQICAGVAWGADIKPFGQNGSDAQNGISGKNGQDSDNLTIFADGSPVTLNLVGANGEKGKEGERGKDARCDNQPVGVNYNVQAPSGGRGGNGGNGGDGGNGGSLTLYGTDLTSLKQIYVNAAGGKGGEPGRGGFGGDGCNCTDPYWNIETCTGNPGDPGYICTTLEFRCQDGKNGTNGVIGVGGRDGLPGKLTLINFDKPLEPDKPAAAVTMANLKEKGYLLSKNVWETRNGAKSLFAPGSFIDDEYVALVERFERSFILIWNAPQSFNSFAQEQVTLRLQNDKNINVELPKNLWIEATTQPKNNITQLIVYNAIRQRDATQLESQGLSGRGTELKLTLVDKARQSNLIATKFKLTYSITRSDPRFRPVSDYITKYEGAISEDLVTIDNNKFTINIGKLPISPDHLKAGLGVEINLEATRSFAGYSADQRIVVKDVIGPFR</sequence>
<reference evidence="3" key="1">
    <citation type="submission" date="2017-05" db="EMBL/GenBank/DDBJ databases">
        <title>Physiological properties and genetic analysis related to exopolysaccharide production of fresh-water unicellular cyanobacterium Aphanothece sacrum, Suizenji Nori, that has been cultured as a food source in Japan.</title>
        <authorList>
            <person name="Kanesaki Y."/>
            <person name="Yoshikawa S."/>
            <person name="Ohki K."/>
        </authorList>
    </citation>
    <scope>NUCLEOTIDE SEQUENCE [LARGE SCALE GENOMIC DNA]</scope>
    <source>
        <strain evidence="3">FPU1</strain>
    </source>
</reference>
<protein>
    <recommendedName>
        <fullName evidence="4">Collagen-like protein</fullName>
    </recommendedName>
</protein>
<name>A0A401IG98_APHSA</name>
<gene>
    <name evidence="2" type="ORF">AsFPU1_1713</name>
</gene>
<feature type="compositionally biased region" description="Gly residues" evidence="1">
    <location>
        <begin position="93"/>
        <end position="105"/>
    </location>
</feature>
<accession>A0A401IG98</accession>
<feature type="compositionally biased region" description="Basic and acidic residues" evidence="1">
    <location>
        <begin position="64"/>
        <end position="77"/>
    </location>
</feature>